<dbReference type="AlphaFoldDB" id="A0AAD8KRS6"/>
<dbReference type="InterPro" id="IPR032675">
    <property type="entry name" value="LRR_dom_sf"/>
</dbReference>
<evidence type="ECO:0000313" key="2">
    <source>
        <dbReference type="Proteomes" id="UP001229421"/>
    </source>
</evidence>
<dbReference type="EMBL" id="JAUHHV010000004">
    <property type="protein sequence ID" value="KAK1427554.1"/>
    <property type="molecule type" value="Genomic_DNA"/>
</dbReference>
<dbReference type="Gene3D" id="3.80.10.10">
    <property type="entry name" value="Ribonuclease Inhibitor"/>
    <property type="match status" value="1"/>
</dbReference>
<reference evidence="1" key="1">
    <citation type="journal article" date="2023" name="bioRxiv">
        <title>Improved chromosome-level genome assembly for marigold (Tagetes erecta).</title>
        <authorList>
            <person name="Jiang F."/>
            <person name="Yuan L."/>
            <person name="Wang S."/>
            <person name="Wang H."/>
            <person name="Xu D."/>
            <person name="Wang A."/>
            <person name="Fan W."/>
        </authorList>
    </citation>
    <scope>NUCLEOTIDE SEQUENCE</scope>
    <source>
        <strain evidence="1">WSJ</strain>
        <tissue evidence="1">Leaf</tissue>
    </source>
</reference>
<organism evidence="1 2">
    <name type="scientific">Tagetes erecta</name>
    <name type="common">African marigold</name>
    <dbReference type="NCBI Taxonomy" id="13708"/>
    <lineage>
        <taxon>Eukaryota</taxon>
        <taxon>Viridiplantae</taxon>
        <taxon>Streptophyta</taxon>
        <taxon>Embryophyta</taxon>
        <taxon>Tracheophyta</taxon>
        <taxon>Spermatophyta</taxon>
        <taxon>Magnoliopsida</taxon>
        <taxon>eudicotyledons</taxon>
        <taxon>Gunneridae</taxon>
        <taxon>Pentapetalae</taxon>
        <taxon>asterids</taxon>
        <taxon>campanulids</taxon>
        <taxon>Asterales</taxon>
        <taxon>Asteraceae</taxon>
        <taxon>Asteroideae</taxon>
        <taxon>Heliantheae alliance</taxon>
        <taxon>Tageteae</taxon>
        <taxon>Tagetes</taxon>
    </lineage>
</organism>
<name>A0AAD8KRS6_TARER</name>
<proteinExistence type="predicted"/>
<evidence type="ECO:0000313" key="1">
    <source>
        <dbReference type="EMBL" id="KAK1427554.1"/>
    </source>
</evidence>
<keyword evidence="2" id="KW-1185">Reference proteome</keyword>
<comment type="caution">
    <text evidence="1">The sequence shown here is derived from an EMBL/GenBank/DDBJ whole genome shotgun (WGS) entry which is preliminary data.</text>
</comment>
<sequence length="293" mass="33447">MIGLKRYNICILMVVIHHQSSEDTKAAYCEIIKLTMIISKGLLFCPMSYYVFIGTGILQKELWKGYKILPHLKVCELYKMKNLLSTPDFDAIPCLQKLTIHHCDELNRIHPSLGYHTSLENVSVLKCPKLKMLPKIVHMGKLSTLEIKSCHKSLEFPEIKSSMESLEKVMENHSMSLCLQGLDIANGFMPPLVRGTRCTLNLASRELHVTSGMDFGDDVVWRESDNDKRTLVWYVSFASLRHSAWWNETYKRVSFSFGIQALDHEIDSLCSGFGVKLVARESGNGTFNRRRIS</sequence>
<accession>A0AAD8KRS6</accession>
<dbReference type="Proteomes" id="UP001229421">
    <property type="component" value="Unassembled WGS sequence"/>
</dbReference>
<gene>
    <name evidence="1" type="ORF">QVD17_16241</name>
</gene>
<protein>
    <submittedName>
        <fullName evidence="1">Uncharacterized protein</fullName>
    </submittedName>
</protein>
<dbReference type="SUPFAM" id="SSF52058">
    <property type="entry name" value="L domain-like"/>
    <property type="match status" value="1"/>
</dbReference>